<reference evidence="3" key="1">
    <citation type="submission" date="2003-08" db="EMBL/GenBank/DDBJ databases">
        <authorList>
            <person name="Birren B."/>
            <person name="Nusbaum C."/>
            <person name="Abebe A."/>
            <person name="Abouelleil A."/>
            <person name="Adekoya E."/>
            <person name="Ait-zahra M."/>
            <person name="Allen N."/>
            <person name="Allen T."/>
            <person name="An P."/>
            <person name="Anderson M."/>
            <person name="Anderson S."/>
            <person name="Arachchi H."/>
            <person name="Armbruster J."/>
            <person name="Bachantsang P."/>
            <person name="Baldwin J."/>
            <person name="Barry A."/>
            <person name="Bayul T."/>
            <person name="Blitshsteyn B."/>
            <person name="Bloom T."/>
            <person name="Blye J."/>
            <person name="Boguslavskiy L."/>
            <person name="Borowsky M."/>
            <person name="Boukhgalter B."/>
            <person name="Brunache A."/>
            <person name="Butler J."/>
            <person name="Calixte N."/>
            <person name="Calvo S."/>
            <person name="Camarata J."/>
            <person name="Campo K."/>
            <person name="Chang J."/>
            <person name="Cheshatsang Y."/>
            <person name="Citroen M."/>
            <person name="Collymore A."/>
            <person name="Considine T."/>
            <person name="Cook A."/>
            <person name="Cooke P."/>
            <person name="Corum B."/>
            <person name="Cuomo C."/>
            <person name="David R."/>
            <person name="Dawoe T."/>
            <person name="Degray S."/>
            <person name="Dodge S."/>
            <person name="Dooley K."/>
            <person name="Dorje P."/>
            <person name="Dorjee K."/>
            <person name="Dorris L."/>
            <person name="Duffey N."/>
            <person name="Dupes A."/>
            <person name="Elkins T."/>
            <person name="Engels R."/>
            <person name="Erickson J."/>
            <person name="Farina A."/>
            <person name="Faro S."/>
            <person name="Ferreira P."/>
            <person name="Fischer H."/>
            <person name="Fitzgerald M."/>
            <person name="Foley K."/>
            <person name="Gage D."/>
            <person name="Galagan J."/>
            <person name="Gearin G."/>
            <person name="Gnerre S."/>
            <person name="Gnirke A."/>
            <person name="Goyette A."/>
            <person name="Graham J."/>
            <person name="Grandbois E."/>
            <person name="Gyaltsen K."/>
            <person name="Hafez N."/>
            <person name="Hagopian D."/>
            <person name="Hagos B."/>
            <person name="Hall J."/>
            <person name="Hatcher B."/>
            <person name="Heller A."/>
            <person name="Higgins H."/>
            <person name="Honan T."/>
            <person name="Horn A."/>
            <person name="Houde N."/>
            <person name="Hughes L."/>
            <person name="Hulme W."/>
            <person name="Husby E."/>
            <person name="Iliev I."/>
            <person name="Jaffe D."/>
            <person name="Jones C."/>
            <person name="Kamal M."/>
            <person name="Kamat A."/>
            <person name="Kamvysselis M."/>
            <person name="Karlsson E."/>
            <person name="Kells C."/>
            <person name="Kieu A."/>
            <person name="Kisner P."/>
            <person name="Kodira C."/>
            <person name="Kulbokas E."/>
            <person name="Labutti K."/>
            <person name="Lama D."/>
            <person name="Landers T."/>
            <person name="Leger J."/>
            <person name="Levine S."/>
            <person name="Lewis D."/>
            <person name="Lewis T."/>
            <person name="Lindblad-toh K."/>
            <person name="Liu X."/>
            <person name="Lokyitsang T."/>
            <person name="Lokyitsang Y."/>
            <person name="Lucien O."/>
            <person name="Lui A."/>
            <person name="Ma L.J."/>
            <person name="Mabbitt R."/>
            <person name="Macdonald J."/>
            <person name="Maclean C."/>
            <person name="Major J."/>
            <person name="Manning J."/>
            <person name="Marabella R."/>
            <person name="Maru K."/>
            <person name="Matthews C."/>
            <person name="Mauceli E."/>
            <person name="Mccarthy M."/>
            <person name="Mcdonough S."/>
            <person name="Mcghee T."/>
            <person name="Meldrim J."/>
            <person name="Meneus L."/>
            <person name="Mesirov J."/>
            <person name="Mihalev A."/>
            <person name="Mihova T."/>
            <person name="Mikkelsen T."/>
            <person name="Mlenga V."/>
            <person name="Moru K."/>
            <person name="Mozes J."/>
            <person name="Mulrain L."/>
            <person name="Munson G."/>
            <person name="Naylor J."/>
            <person name="Newes C."/>
            <person name="Nguyen C."/>
            <person name="Nguyen N."/>
            <person name="Nguyen T."/>
            <person name="Nicol R."/>
            <person name="Nielsen C."/>
            <person name="Nizzari M."/>
            <person name="Norbu C."/>
            <person name="Norbu N."/>
            <person name="O'donnell P."/>
            <person name="Okoawo O."/>
            <person name="O'leary S."/>
            <person name="Omotosho B."/>
            <person name="O'neill K."/>
            <person name="Osman S."/>
            <person name="Parker S."/>
            <person name="Perrin D."/>
            <person name="Phunkhang P."/>
            <person name="Piqani B."/>
            <person name="Purcell S."/>
            <person name="Rachupka T."/>
            <person name="Ramasamy U."/>
            <person name="Rameau R."/>
            <person name="Ray V."/>
            <person name="Raymond C."/>
            <person name="Retta R."/>
            <person name="Richardson S."/>
            <person name="Rise C."/>
            <person name="Rodriguez J."/>
            <person name="Rogers J."/>
            <person name="Rogov P."/>
            <person name="Rutman M."/>
            <person name="Schupbach R."/>
            <person name="Seaman C."/>
            <person name="Settipalli S."/>
            <person name="Sharpe T."/>
            <person name="Sheridan J."/>
            <person name="Sherpa N."/>
            <person name="Shi J."/>
            <person name="Smirnov S."/>
            <person name="Smith C."/>
            <person name="Sougnez C."/>
            <person name="Spencer B."/>
            <person name="Stalker J."/>
            <person name="Stange-thomann N."/>
            <person name="Stavropoulos S."/>
            <person name="Stetson K."/>
            <person name="Stone C."/>
            <person name="Stone S."/>
            <person name="Stubbs M."/>
            <person name="Talamas J."/>
            <person name="Tchuinga P."/>
            <person name="Tenzing P."/>
            <person name="Tesfaye S."/>
            <person name="Theodore J."/>
            <person name="Thoulutsang Y."/>
            <person name="Topham K."/>
            <person name="Towey S."/>
            <person name="Tsamla T."/>
            <person name="Tsomo N."/>
            <person name="Vallee D."/>
            <person name="Vassiliev H."/>
            <person name="Venkataraman V."/>
            <person name="Vinson J."/>
            <person name="Vo A."/>
            <person name="Wade C."/>
            <person name="Wang S."/>
            <person name="Wangchuk T."/>
            <person name="Wangdi T."/>
            <person name="Whittaker C."/>
            <person name="Wilkinson J."/>
            <person name="Wu Y."/>
            <person name="Wyman D."/>
            <person name="Yadav S."/>
            <person name="Yang S."/>
            <person name="Yang X."/>
            <person name="Yeager S."/>
            <person name="Yee E."/>
            <person name="Young G."/>
            <person name="Zainoun J."/>
            <person name="Zembeck L."/>
            <person name="Zimmer A."/>
            <person name="Zody M."/>
            <person name="Lander E."/>
        </authorList>
    </citation>
    <scope>NUCLEOTIDE SEQUENCE [LARGE SCALE GENOMIC DNA]</scope>
</reference>
<protein>
    <submittedName>
        <fullName evidence="2">Uncharacterized protein</fullName>
    </submittedName>
</protein>
<reference evidence="2" key="3">
    <citation type="submission" date="2025-09" db="UniProtKB">
        <authorList>
            <consortium name="Ensembl"/>
        </authorList>
    </citation>
    <scope>IDENTIFICATION</scope>
</reference>
<evidence type="ECO:0000313" key="3">
    <source>
        <dbReference type="Proteomes" id="UP000007875"/>
    </source>
</evidence>
<dbReference type="InParanoid" id="H2ZQE0"/>
<dbReference type="Ensembl" id="ENSCSAVT00000020019.1">
    <property type="protein sequence ID" value="ENSCSAVP00000019806.1"/>
    <property type="gene ID" value="ENSCSAVG00000011629.1"/>
</dbReference>
<dbReference type="HOGENOM" id="CLU_2548732_0_0_1"/>
<organism evidence="2 3">
    <name type="scientific">Ciona savignyi</name>
    <name type="common">Pacific transparent sea squirt</name>
    <dbReference type="NCBI Taxonomy" id="51511"/>
    <lineage>
        <taxon>Eukaryota</taxon>
        <taxon>Metazoa</taxon>
        <taxon>Chordata</taxon>
        <taxon>Tunicata</taxon>
        <taxon>Ascidiacea</taxon>
        <taxon>Phlebobranchia</taxon>
        <taxon>Cionidae</taxon>
        <taxon>Ciona</taxon>
    </lineage>
</organism>
<keyword evidence="3" id="KW-1185">Reference proteome</keyword>
<sequence>MTSGHLLILAVLLCLSVSLEGFRCGTGECNETEHCCRSQFCVALNESCASCDDCPLGTKCCDFAPESSCKQFCPMCGGSQCTA</sequence>
<proteinExistence type="predicted"/>
<dbReference type="AlphaFoldDB" id="H2ZQE0"/>
<evidence type="ECO:0000256" key="1">
    <source>
        <dbReference type="SAM" id="SignalP"/>
    </source>
</evidence>
<feature type="signal peptide" evidence="1">
    <location>
        <begin position="1"/>
        <end position="21"/>
    </location>
</feature>
<reference evidence="2" key="2">
    <citation type="submission" date="2025-08" db="UniProtKB">
        <authorList>
            <consortium name="Ensembl"/>
        </authorList>
    </citation>
    <scope>IDENTIFICATION</scope>
</reference>
<dbReference type="Proteomes" id="UP000007875">
    <property type="component" value="Unassembled WGS sequence"/>
</dbReference>
<accession>H2ZQE0</accession>
<name>H2ZQE0_CIOSA</name>
<keyword evidence="1" id="KW-0732">Signal</keyword>
<feature type="chain" id="PRO_5003579167" evidence="1">
    <location>
        <begin position="22"/>
        <end position="83"/>
    </location>
</feature>
<evidence type="ECO:0000313" key="2">
    <source>
        <dbReference type="Ensembl" id="ENSCSAVP00000019806.1"/>
    </source>
</evidence>